<organism evidence="1 2">
    <name type="scientific">Lindgomyces ingoldianus</name>
    <dbReference type="NCBI Taxonomy" id="673940"/>
    <lineage>
        <taxon>Eukaryota</taxon>
        <taxon>Fungi</taxon>
        <taxon>Dikarya</taxon>
        <taxon>Ascomycota</taxon>
        <taxon>Pezizomycotina</taxon>
        <taxon>Dothideomycetes</taxon>
        <taxon>Pleosporomycetidae</taxon>
        <taxon>Pleosporales</taxon>
        <taxon>Lindgomycetaceae</taxon>
        <taxon>Lindgomyces</taxon>
    </lineage>
</organism>
<dbReference type="Proteomes" id="UP000799755">
    <property type="component" value="Unassembled WGS sequence"/>
</dbReference>
<accession>A0ACB6QMJ0</accession>
<sequence>MDAAPKRQMLRNDHPQELTRKHLRSGQEPEHHTPDDHILSKTIPDDSTQALLWARNKRESPFLRLPAEIRMEIYDLIFSGNTIKISRPRYKDGFKTTVWKLSNDPFKTIRSPKNLVKQRITLLNGVCRQLYKETAVLPYKMNVWAFDDSTILREFLVGMPAEQRKVILRQIRERQAADRQHGGELRVTC</sequence>
<reference evidence="1" key="1">
    <citation type="journal article" date="2020" name="Stud. Mycol.">
        <title>101 Dothideomycetes genomes: a test case for predicting lifestyles and emergence of pathogens.</title>
        <authorList>
            <person name="Haridas S."/>
            <person name="Albert R."/>
            <person name="Binder M."/>
            <person name="Bloem J."/>
            <person name="Labutti K."/>
            <person name="Salamov A."/>
            <person name="Andreopoulos B."/>
            <person name="Baker S."/>
            <person name="Barry K."/>
            <person name="Bills G."/>
            <person name="Bluhm B."/>
            <person name="Cannon C."/>
            <person name="Castanera R."/>
            <person name="Culley D."/>
            <person name="Daum C."/>
            <person name="Ezra D."/>
            <person name="Gonzalez J."/>
            <person name="Henrissat B."/>
            <person name="Kuo A."/>
            <person name="Liang C."/>
            <person name="Lipzen A."/>
            <person name="Lutzoni F."/>
            <person name="Magnuson J."/>
            <person name="Mondo S."/>
            <person name="Nolan M."/>
            <person name="Ohm R."/>
            <person name="Pangilinan J."/>
            <person name="Park H.-J."/>
            <person name="Ramirez L."/>
            <person name="Alfaro M."/>
            <person name="Sun H."/>
            <person name="Tritt A."/>
            <person name="Yoshinaga Y."/>
            <person name="Zwiers L.-H."/>
            <person name="Turgeon B."/>
            <person name="Goodwin S."/>
            <person name="Spatafora J."/>
            <person name="Crous P."/>
            <person name="Grigoriev I."/>
        </authorList>
    </citation>
    <scope>NUCLEOTIDE SEQUENCE</scope>
    <source>
        <strain evidence="1">ATCC 200398</strain>
    </source>
</reference>
<gene>
    <name evidence="1" type="ORF">BDR25DRAFT_317103</name>
</gene>
<comment type="caution">
    <text evidence="1">The sequence shown here is derived from an EMBL/GenBank/DDBJ whole genome shotgun (WGS) entry which is preliminary data.</text>
</comment>
<protein>
    <submittedName>
        <fullName evidence="1">Uncharacterized protein</fullName>
    </submittedName>
</protein>
<keyword evidence="2" id="KW-1185">Reference proteome</keyword>
<proteinExistence type="predicted"/>
<name>A0ACB6QMJ0_9PLEO</name>
<evidence type="ECO:0000313" key="2">
    <source>
        <dbReference type="Proteomes" id="UP000799755"/>
    </source>
</evidence>
<evidence type="ECO:0000313" key="1">
    <source>
        <dbReference type="EMBL" id="KAF2467361.1"/>
    </source>
</evidence>
<dbReference type="EMBL" id="MU003521">
    <property type="protein sequence ID" value="KAF2467361.1"/>
    <property type="molecule type" value="Genomic_DNA"/>
</dbReference>